<evidence type="ECO:0000256" key="1">
    <source>
        <dbReference type="ARBA" id="ARBA00038283"/>
    </source>
</evidence>
<evidence type="ECO:0000313" key="3">
    <source>
        <dbReference type="EMBL" id="BAA26116.1"/>
    </source>
</evidence>
<organism evidence="3">
    <name type="scientific">Ruminococcus albus</name>
    <dbReference type="NCBI Taxonomy" id="1264"/>
    <lineage>
        <taxon>Bacteria</taxon>
        <taxon>Bacillati</taxon>
        <taxon>Bacillota</taxon>
        <taxon>Clostridia</taxon>
        <taxon>Eubacteriales</taxon>
        <taxon>Oscillospiraceae</taxon>
        <taxon>Ruminococcus</taxon>
    </lineage>
</organism>
<dbReference type="GO" id="GO:0003887">
    <property type="term" value="F:DNA-directed DNA polymerase activity"/>
    <property type="evidence" value="ECO:0007669"/>
    <property type="project" value="InterPro"/>
</dbReference>
<sequence>MSLREAQLLFIAIAQVVHDDKDFKTYTTTVPELATFMEIDENSLYRDLEGICTSLCSQVVKIQVGGENAKKGKKWKIFHWVSSAMYDNGKLTLRLSDDIKPYLLELEAHYAQPFLGTLMTFRSYYATRLYQYLLADIGAKWGKIYEWNFTCEQLRDLFQPYVKDDKGNVIKELYPRNYDLVRFTIKPALEELGASDFAYVWDYEEHRAKTRGRPLQSVSFKAILFENKEKKDFYLKRVKPFAAQYNAERSAAIATQEPAGADKKEEYEQIAFTGCEGMTEPIDKE</sequence>
<dbReference type="SUPFAM" id="SSF46785">
    <property type="entry name" value="Winged helix' DNA-binding domain"/>
    <property type="match status" value="2"/>
</dbReference>
<gene>
    <name evidence="3" type="primary">rep</name>
</gene>
<comment type="similarity">
    <text evidence="1">Belongs to the initiator RepB protein family.</text>
</comment>
<dbReference type="AlphaFoldDB" id="O69393"/>
<dbReference type="GO" id="GO:0006270">
    <property type="term" value="P:DNA replication initiation"/>
    <property type="evidence" value="ECO:0007669"/>
    <property type="project" value="InterPro"/>
</dbReference>
<reference evidence="3" key="1">
    <citation type="journal article" date="1998" name="Plasmid">
        <title>Structural analysis of a new cryptic plasmid pAR67 isolated from Ruminococcus albus AR67.</title>
        <authorList>
            <person name="Ohara H."/>
            <person name="Miyagi T."/>
            <person name="Kaneichi K."/>
            <person name="Karita S."/>
            <person name="Kobayashi Y."/>
            <person name="Kimura T."/>
            <person name="Sakka K."/>
            <person name="Ohmiya K."/>
        </authorList>
    </citation>
    <scope>NUCLEOTIDE SEQUENCE</scope>
    <source>
        <strain evidence="3">AR67</strain>
        <plasmid evidence="3">pAR67</plasmid>
    </source>
</reference>
<dbReference type="InterPro" id="IPR036388">
    <property type="entry name" value="WH-like_DNA-bd_sf"/>
</dbReference>
<geneLocation type="plasmid" evidence="3">
    <name>pAR67</name>
</geneLocation>
<evidence type="ECO:0000259" key="2">
    <source>
        <dbReference type="Pfam" id="PF01051"/>
    </source>
</evidence>
<feature type="domain" description="Initiator Rep protein WH1" evidence="2">
    <location>
        <begin position="1"/>
        <end position="133"/>
    </location>
</feature>
<name>O69393_RUMAL</name>
<keyword evidence="3" id="KW-0614">Plasmid</keyword>
<dbReference type="EMBL" id="D88665">
    <property type="protein sequence ID" value="BAA26116.1"/>
    <property type="molecule type" value="Genomic_DNA"/>
</dbReference>
<dbReference type="Pfam" id="PF01051">
    <property type="entry name" value="Rep3_N"/>
    <property type="match status" value="1"/>
</dbReference>
<proteinExistence type="inferred from homology"/>
<accession>O69393</accession>
<protein>
    <submittedName>
        <fullName evidence="3">Replication protein</fullName>
    </submittedName>
</protein>
<dbReference type="InterPro" id="IPR036390">
    <property type="entry name" value="WH_DNA-bd_sf"/>
</dbReference>
<dbReference type="Gene3D" id="1.10.10.10">
    <property type="entry name" value="Winged helix-like DNA-binding domain superfamily/Winged helix DNA-binding domain"/>
    <property type="match status" value="2"/>
</dbReference>
<dbReference type="InterPro" id="IPR000525">
    <property type="entry name" value="Initiator_Rep_WH1"/>
</dbReference>